<accession>A0A9Q3K2Y5</accession>
<gene>
    <name evidence="1" type="ORF">O181_112381</name>
</gene>
<dbReference type="EMBL" id="AVOT02090538">
    <property type="protein sequence ID" value="MBW0572666.1"/>
    <property type="molecule type" value="Genomic_DNA"/>
</dbReference>
<comment type="caution">
    <text evidence="1">The sequence shown here is derived from an EMBL/GenBank/DDBJ whole genome shotgun (WGS) entry which is preliminary data.</text>
</comment>
<organism evidence="1 2">
    <name type="scientific">Austropuccinia psidii MF-1</name>
    <dbReference type="NCBI Taxonomy" id="1389203"/>
    <lineage>
        <taxon>Eukaryota</taxon>
        <taxon>Fungi</taxon>
        <taxon>Dikarya</taxon>
        <taxon>Basidiomycota</taxon>
        <taxon>Pucciniomycotina</taxon>
        <taxon>Pucciniomycetes</taxon>
        <taxon>Pucciniales</taxon>
        <taxon>Sphaerophragmiaceae</taxon>
        <taxon>Austropuccinia</taxon>
    </lineage>
</organism>
<sequence length="108" mass="12074">MSPTDNPTEINKEVGGSSHFCIIAKSALPSPVIMALDIGHIFSCFLNYLANSFSSYRSLTFRLTSNSFNYLSNTPSFPWLEKFFAKPHTLLLHLTICNEDSGHIKPSF</sequence>
<dbReference type="Proteomes" id="UP000765509">
    <property type="component" value="Unassembled WGS sequence"/>
</dbReference>
<evidence type="ECO:0000313" key="2">
    <source>
        <dbReference type="Proteomes" id="UP000765509"/>
    </source>
</evidence>
<protein>
    <submittedName>
        <fullName evidence="1">Uncharacterized protein</fullName>
    </submittedName>
</protein>
<proteinExistence type="predicted"/>
<evidence type="ECO:0000313" key="1">
    <source>
        <dbReference type="EMBL" id="MBW0572666.1"/>
    </source>
</evidence>
<keyword evidence="2" id="KW-1185">Reference proteome</keyword>
<dbReference type="AlphaFoldDB" id="A0A9Q3K2Y5"/>
<reference evidence="1" key="1">
    <citation type="submission" date="2021-03" db="EMBL/GenBank/DDBJ databases">
        <title>Draft genome sequence of rust myrtle Austropuccinia psidii MF-1, a brazilian biotype.</title>
        <authorList>
            <person name="Quecine M.C."/>
            <person name="Pachon D.M.R."/>
            <person name="Bonatelli M.L."/>
            <person name="Correr F.H."/>
            <person name="Franceschini L.M."/>
            <person name="Leite T.F."/>
            <person name="Margarido G.R.A."/>
            <person name="Almeida C.A."/>
            <person name="Ferrarezi J.A."/>
            <person name="Labate C.A."/>
        </authorList>
    </citation>
    <scope>NUCLEOTIDE SEQUENCE</scope>
    <source>
        <strain evidence="1">MF-1</strain>
    </source>
</reference>
<name>A0A9Q3K2Y5_9BASI</name>